<evidence type="ECO:0000256" key="4">
    <source>
        <dbReference type="ARBA" id="ARBA00023143"/>
    </source>
</evidence>
<accession>A0AAE3P1W1</accession>
<evidence type="ECO:0000313" key="9">
    <source>
        <dbReference type="EMBL" id="MDF2953627.1"/>
    </source>
</evidence>
<dbReference type="NCBIfam" id="TIGR01395">
    <property type="entry name" value="FlgC"/>
    <property type="match status" value="1"/>
</dbReference>
<dbReference type="Proteomes" id="UP001144110">
    <property type="component" value="Unassembled WGS sequence"/>
</dbReference>
<dbReference type="InterPro" id="IPR006299">
    <property type="entry name" value="FlgC"/>
</dbReference>
<dbReference type="AlphaFoldDB" id="A0AAE3P1W1"/>
<dbReference type="InterPro" id="IPR001444">
    <property type="entry name" value="Flag_bb_rod_N"/>
</dbReference>
<dbReference type="PANTHER" id="PTHR30435:SF2">
    <property type="entry name" value="FLAGELLAR BASAL-BODY ROD PROTEIN FLGC"/>
    <property type="match status" value="1"/>
</dbReference>
<evidence type="ECO:0000259" key="7">
    <source>
        <dbReference type="Pfam" id="PF00460"/>
    </source>
</evidence>
<reference evidence="9" key="1">
    <citation type="submission" date="2022-11" db="EMBL/GenBank/DDBJ databases">
        <title>Candidatus Alkanophaga archaea from heated hydrothermal vent sediment oxidize petroleum alkanes.</title>
        <authorList>
            <person name="Zehnle H."/>
            <person name="Laso-Perez R."/>
            <person name="Lipp J."/>
            <person name="Teske A."/>
            <person name="Wegener G."/>
        </authorList>
    </citation>
    <scope>NUCLEOTIDE SEQUENCE</scope>
    <source>
        <strain evidence="9">MCA70</strain>
    </source>
</reference>
<evidence type="ECO:0000256" key="1">
    <source>
        <dbReference type="ARBA" id="ARBA00004117"/>
    </source>
</evidence>
<dbReference type="GO" id="GO:0030694">
    <property type="term" value="C:bacterial-type flagellum basal body, rod"/>
    <property type="evidence" value="ECO:0007669"/>
    <property type="project" value="UniProtKB-UniRule"/>
</dbReference>
<evidence type="ECO:0000256" key="6">
    <source>
        <dbReference type="RuleBase" id="RU362062"/>
    </source>
</evidence>
<evidence type="ECO:0000259" key="8">
    <source>
        <dbReference type="Pfam" id="PF06429"/>
    </source>
</evidence>
<comment type="similarity">
    <text evidence="2">Belongs to the flagella basal body rod proteins family.</text>
</comment>
<evidence type="ECO:0000256" key="2">
    <source>
        <dbReference type="ARBA" id="ARBA00009677"/>
    </source>
</evidence>
<organism evidence="9 10">
    <name type="scientific">Candidatus Thermodesulfobacterium syntrophicum</name>
    <dbReference type="NCBI Taxonomy" id="3060442"/>
    <lineage>
        <taxon>Bacteria</taxon>
        <taxon>Pseudomonadati</taxon>
        <taxon>Thermodesulfobacteriota</taxon>
        <taxon>Thermodesulfobacteria</taxon>
        <taxon>Thermodesulfobacteriales</taxon>
        <taxon>Thermodesulfobacteriaceae</taxon>
        <taxon>Thermodesulfobacterium</taxon>
    </lineage>
</organism>
<feature type="domain" description="Flagellar basal body rod protein N-terminal" evidence="7">
    <location>
        <begin position="8"/>
        <end position="34"/>
    </location>
</feature>
<dbReference type="PANTHER" id="PTHR30435">
    <property type="entry name" value="FLAGELLAR PROTEIN"/>
    <property type="match status" value="1"/>
</dbReference>
<comment type="subcellular location">
    <subcellularLocation>
        <location evidence="1 6">Bacterial flagellum basal body</location>
    </subcellularLocation>
</comment>
<dbReference type="Pfam" id="PF06429">
    <property type="entry name" value="Flg_bbr_C"/>
    <property type="match status" value="1"/>
</dbReference>
<sequence length="136" mass="14842">MNLLKISQIAGSGLLAQRIRLNIAATNIANSEVTRTLEGGPYRAKVVVLKAVPISEKNPELKAVKVEKIADDPSPFKEVYDPGHPDADERGIVKYPNVDVITEMVELLSAGRAYEANLTVLSTTKSMILRCLDLLK</sequence>
<dbReference type="InterPro" id="IPR010930">
    <property type="entry name" value="Flg_bb/hook_C_dom"/>
</dbReference>
<dbReference type="GO" id="GO:0071978">
    <property type="term" value="P:bacterial-type flagellum-dependent swarming motility"/>
    <property type="evidence" value="ECO:0007669"/>
    <property type="project" value="TreeGrafter"/>
</dbReference>
<proteinExistence type="inferred from homology"/>
<evidence type="ECO:0000313" key="10">
    <source>
        <dbReference type="Proteomes" id="UP001144110"/>
    </source>
</evidence>
<dbReference type="Pfam" id="PF00460">
    <property type="entry name" value="Flg_bb_rod"/>
    <property type="match status" value="1"/>
</dbReference>
<keyword evidence="9" id="KW-0966">Cell projection</keyword>
<evidence type="ECO:0000256" key="3">
    <source>
        <dbReference type="ARBA" id="ARBA00017941"/>
    </source>
</evidence>
<dbReference type="PROSITE" id="PS00588">
    <property type="entry name" value="FLAGELLA_BB_ROD"/>
    <property type="match status" value="1"/>
</dbReference>
<name>A0AAE3P1W1_9BACT</name>
<protein>
    <recommendedName>
        <fullName evidence="3 6">Flagellar basal-body rod protein FlgC</fullName>
    </recommendedName>
</protein>
<keyword evidence="4 6" id="KW-0975">Bacterial flagellum</keyword>
<evidence type="ECO:0000256" key="5">
    <source>
        <dbReference type="ARBA" id="ARBA00025933"/>
    </source>
</evidence>
<dbReference type="EMBL" id="JAPHEG010000003">
    <property type="protein sequence ID" value="MDF2953627.1"/>
    <property type="molecule type" value="Genomic_DNA"/>
</dbReference>
<keyword evidence="9" id="KW-0969">Cilium</keyword>
<dbReference type="InterPro" id="IPR019776">
    <property type="entry name" value="Flagellar_basal_body_rod_CS"/>
</dbReference>
<feature type="domain" description="Flagellar basal-body/hook protein C-terminal" evidence="8">
    <location>
        <begin position="91"/>
        <end position="128"/>
    </location>
</feature>
<comment type="subunit">
    <text evidence="5 6">The basal body constitutes a major portion of the flagellar organelle and consists of four rings (L,P,S, and M) mounted on a central rod. The rod consists of about 26 subunits of FlgG in the distal portion, and FlgB, FlgC and FlgF are thought to build up the proximal portion of the rod with about 6 subunits each.</text>
</comment>
<keyword evidence="9" id="KW-0282">Flagellum</keyword>
<comment type="caution">
    <text evidence="9">The sequence shown here is derived from an EMBL/GenBank/DDBJ whole genome shotgun (WGS) entry which is preliminary data.</text>
</comment>
<gene>
    <name evidence="9" type="ORF">OD816_000872</name>
</gene>